<accession>N0DW59</accession>
<organism evidence="1">
    <name type="scientific">Phyllotreta striolata</name>
    <name type="common">Striped flea beetle</name>
    <name type="synonym">Crioceris striolata</name>
    <dbReference type="NCBI Taxonomy" id="444603"/>
    <lineage>
        <taxon>Eukaryota</taxon>
        <taxon>Metazoa</taxon>
        <taxon>Ecdysozoa</taxon>
        <taxon>Arthropoda</taxon>
        <taxon>Hexapoda</taxon>
        <taxon>Insecta</taxon>
        <taxon>Pterygota</taxon>
        <taxon>Neoptera</taxon>
        <taxon>Endopterygota</taxon>
        <taxon>Coleoptera</taxon>
        <taxon>Polyphaga</taxon>
        <taxon>Cucujiformia</taxon>
        <taxon>Chrysomeloidea</taxon>
        <taxon>Chrysomelidae</taxon>
        <taxon>Galerucinae</taxon>
        <taxon>Alticini</taxon>
        <taxon>Phyllotreta</taxon>
    </lineage>
</organism>
<protein>
    <submittedName>
        <fullName evidence="1">Timeless protein</fullName>
    </submittedName>
</protein>
<dbReference type="OrthoDB" id="6429365at2759"/>
<evidence type="ECO:0000313" key="1">
    <source>
        <dbReference type="EMBL" id="CCA29757.1"/>
    </source>
</evidence>
<reference evidence="1" key="1">
    <citation type="submission" date="2011-03" db="EMBL/GenBank/DDBJ databases">
        <authorList>
            <person name="Hualiang H."/>
        </authorList>
    </citation>
    <scope>NUCLEOTIDE SEQUENCE</scope>
</reference>
<feature type="non-terminal residue" evidence="1">
    <location>
        <position position="91"/>
    </location>
</feature>
<proteinExistence type="evidence at transcript level"/>
<name>N0DW59_PHYSR</name>
<dbReference type="EMBL" id="FR832472">
    <property type="protein sequence ID" value="CCA29757.1"/>
    <property type="molecule type" value="mRNA"/>
</dbReference>
<sequence>GFKFKSQISVIQELLEQYIITENEYHELLRHHRIDAIESLPEEAHSNQTVEENNSLYEDNLNDSDTKVIRDYLSKENHGKFLTWLQNVLLD</sequence>
<gene>
    <name evidence="1" type="primary">timeless</name>
</gene>
<reference evidence="1" key="2">
    <citation type="submission" date="2013-05" db="EMBL/GenBank/DDBJ databases">
        <title>Preliminary molecular characterization of Phyllotreta striolata Fabricius.</title>
        <authorList>
            <person name="Hualiang H.E."/>
            <person name="Shuying B.I.N."/>
            <person name="Jintian L.I.N."/>
        </authorList>
    </citation>
    <scope>NUCLEOTIDE SEQUENCE</scope>
</reference>
<feature type="non-terminal residue" evidence="1">
    <location>
        <position position="1"/>
    </location>
</feature>
<dbReference type="AlphaFoldDB" id="N0DW59"/>